<gene>
    <name evidence="1" type="ORF">SAMN05216337_10808</name>
</gene>
<evidence type="ECO:0000313" key="1">
    <source>
        <dbReference type="EMBL" id="SDF86151.1"/>
    </source>
</evidence>
<accession>A0A1G7PIS7</accession>
<dbReference type="EMBL" id="FMZW01000080">
    <property type="protein sequence ID" value="SDF86151.1"/>
    <property type="molecule type" value="Genomic_DNA"/>
</dbReference>
<sequence>MPAHFSGRHVENWDVIGGQLSLNEANSPSLRDCIQHSVNGFFARGRGEPDLDLAVIGRHSD</sequence>
<reference evidence="1 2" key="1">
    <citation type="submission" date="2016-10" db="EMBL/GenBank/DDBJ databases">
        <authorList>
            <person name="de Groot N.N."/>
        </authorList>
    </citation>
    <scope>NUCLEOTIDE SEQUENCE [LARGE SCALE GENOMIC DNA]</scope>
    <source>
        <strain evidence="1 2">R5</strain>
    </source>
</reference>
<evidence type="ECO:0000313" key="2">
    <source>
        <dbReference type="Proteomes" id="UP000199245"/>
    </source>
</evidence>
<dbReference type="AlphaFoldDB" id="A0A1G7PIS7"/>
<dbReference type="Proteomes" id="UP000199245">
    <property type="component" value="Unassembled WGS sequence"/>
</dbReference>
<organism evidence="1 2">
    <name type="scientific">Bradyrhizobium brasilense</name>
    <dbReference type="NCBI Taxonomy" id="1419277"/>
    <lineage>
        <taxon>Bacteria</taxon>
        <taxon>Pseudomonadati</taxon>
        <taxon>Pseudomonadota</taxon>
        <taxon>Alphaproteobacteria</taxon>
        <taxon>Hyphomicrobiales</taxon>
        <taxon>Nitrobacteraceae</taxon>
        <taxon>Bradyrhizobium</taxon>
    </lineage>
</organism>
<name>A0A1G7PIS7_9BRAD</name>
<proteinExistence type="predicted"/>
<protein>
    <submittedName>
        <fullName evidence="1">Uncharacterized protein</fullName>
    </submittedName>
</protein>